<dbReference type="AlphaFoldDB" id="A0A840A1X3"/>
<organism evidence="2 3">
    <name type="scientific">Phenylobacterium haematophilum</name>
    <dbReference type="NCBI Taxonomy" id="98513"/>
    <lineage>
        <taxon>Bacteria</taxon>
        <taxon>Pseudomonadati</taxon>
        <taxon>Pseudomonadota</taxon>
        <taxon>Alphaproteobacteria</taxon>
        <taxon>Caulobacterales</taxon>
        <taxon>Caulobacteraceae</taxon>
        <taxon>Phenylobacterium</taxon>
    </lineage>
</organism>
<feature type="domain" description="Glycosyltransferase 2-like" evidence="1">
    <location>
        <begin position="20"/>
        <end position="185"/>
    </location>
</feature>
<dbReference type="InterPro" id="IPR029044">
    <property type="entry name" value="Nucleotide-diphossugar_trans"/>
</dbReference>
<proteinExistence type="predicted"/>
<keyword evidence="3" id="KW-1185">Reference proteome</keyword>
<evidence type="ECO:0000259" key="1">
    <source>
        <dbReference type="Pfam" id="PF00535"/>
    </source>
</evidence>
<dbReference type="PANTHER" id="PTHR22916">
    <property type="entry name" value="GLYCOSYLTRANSFERASE"/>
    <property type="match status" value="1"/>
</dbReference>
<comment type="caution">
    <text evidence="2">The sequence shown here is derived from an EMBL/GenBank/DDBJ whole genome shotgun (WGS) entry which is preliminary data.</text>
</comment>
<dbReference type="PANTHER" id="PTHR22916:SF3">
    <property type="entry name" value="UDP-GLCNAC:BETAGAL BETA-1,3-N-ACETYLGLUCOSAMINYLTRANSFERASE-LIKE PROTEIN 1"/>
    <property type="match status" value="1"/>
</dbReference>
<sequence>MEKLSLKLSNVKIGDDADISILIITYNHADYISSALDGVLAQRTDKRVEVIVSEDSSTDATRTILARYVERHPQIRTLASPQNLRSNEVVARAIRAARGRYICLLDGDDYWTDHDKLQRQAGMLDADPTLSAVFHNALVDDGEGVPSRRWTPADQQMRNDVDELWGGNPFATCAGMMRREALSKLGDWYADFFPITDWPLYILCAAWGPIAFVDEPIGGYRLHPGGMFSSLPGQEKLDRIEGFYRRMRAVSPRDQQRAARGGASRYFFEWAEVYAARGETQMARDCLWRALRAGGASQLSARSLLRVSRRVWGSGERR</sequence>
<dbReference type="SUPFAM" id="SSF53448">
    <property type="entry name" value="Nucleotide-diphospho-sugar transferases"/>
    <property type="match status" value="1"/>
</dbReference>
<dbReference type="Proteomes" id="UP000530564">
    <property type="component" value="Unassembled WGS sequence"/>
</dbReference>
<accession>A0A840A1X3</accession>
<name>A0A840A1X3_9CAUL</name>
<protein>
    <submittedName>
        <fullName evidence="2">Glycosyltransferase involved in cell wall biosynthesis</fullName>
    </submittedName>
</protein>
<gene>
    <name evidence="2" type="ORF">GGQ61_002401</name>
</gene>
<dbReference type="InterPro" id="IPR001173">
    <property type="entry name" value="Glyco_trans_2-like"/>
</dbReference>
<dbReference type="RefSeq" id="WP_183772992.1">
    <property type="nucleotide sequence ID" value="NZ_JACIDK010000003.1"/>
</dbReference>
<dbReference type="GO" id="GO:0016758">
    <property type="term" value="F:hexosyltransferase activity"/>
    <property type="evidence" value="ECO:0007669"/>
    <property type="project" value="UniProtKB-ARBA"/>
</dbReference>
<dbReference type="Gene3D" id="3.90.550.10">
    <property type="entry name" value="Spore Coat Polysaccharide Biosynthesis Protein SpsA, Chain A"/>
    <property type="match status" value="1"/>
</dbReference>
<dbReference type="EMBL" id="JACIDK010000003">
    <property type="protein sequence ID" value="MBB3891673.1"/>
    <property type="molecule type" value="Genomic_DNA"/>
</dbReference>
<evidence type="ECO:0000313" key="3">
    <source>
        <dbReference type="Proteomes" id="UP000530564"/>
    </source>
</evidence>
<evidence type="ECO:0000313" key="2">
    <source>
        <dbReference type="EMBL" id="MBB3891673.1"/>
    </source>
</evidence>
<keyword evidence="2" id="KW-0808">Transferase</keyword>
<dbReference type="Pfam" id="PF00535">
    <property type="entry name" value="Glycos_transf_2"/>
    <property type="match status" value="1"/>
</dbReference>
<reference evidence="2 3" key="1">
    <citation type="submission" date="2020-08" db="EMBL/GenBank/DDBJ databases">
        <title>Genomic Encyclopedia of Type Strains, Phase IV (KMG-IV): sequencing the most valuable type-strain genomes for metagenomic binning, comparative biology and taxonomic classification.</title>
        <authorList>
            <person name="Goeker M."/>
        </authorList>
    </citation>
    <scope>NUCLEOTIDE SEQUENCE [LARGE SCALE GENOMIC DNA]</scope>
    <source>
        <strain evidence="2 3">DSM 21793</strain>
    </source>
</reference>